<evidence type="ECO:0000313" key="4">
    <source>
        <dbReference type="Proteomes" id="UP001073227"/>
    </source>
</evidence>
<protein>
    <submittedName>
        <fullName evidence="3">DUF3971 domain-containing protein</fullName>
    </submittedName>
</protein>
<dbReference type="Pfam" id="PF13116">
    <property type="entry name" value="YhdP"/>
    <property type="match status" value="1"/>
</dbReference>
<keyword evidence="1" id="KW-1133">Transmembrane helix</keyword>
<gene>
    <name evidence="3" type="ORF">OEG84_05750</name>
</gene>
<keyword evidence="4" id="KW-1185">Reference proteome</keyword>
<dbReference type="EMBL" id="JAOVZR010000001">
    <property type="protein sequence ID" value="MCY0147228.1"/>
    <property type="molecule type" value="Genomic_DNA"/>
</dbReference>
<feature type="domain" description="YhdP central" evidence="2">
    <location>
        <begin position="439"/>
        <end position="737"/>
    </location>
</feature>
<dbReference type="RefSeq" id="WP_267652832.1">
    <property type="nucleotide sequence ID" value="NZ_JAOVZR010000001.1"/>
</dbReference>
<reference evidence="3" key="1">
    <citation type="submission" date="2022-10" db="EMBL/GenBank/DDBJ databases">
        <title>Hoeflea sp. G2-23, isolated from marine algae.</title>
        <authorList>
            <person name="Kristyanto S."/>
            <person name="Kim J.M."/>
            <person name="Jeon C.O."/>
        </authorList>
    </citation>
    <scope>NUCLEOTIDE SEQUENCE</scope>
    <source>
        <strain evidence="3">G2-23</strain>
    </source>
</reference>
<accession>A0ABT3Z6D4</accession>
<feature type="transmembrane region" description="Helical" evidence="1">
    <location>
        <begin position="43"/>
        <end position="67"/>
    </location>
</feature>
<comment type="caution">
    <text evidence="3">The sequence shown here is derived from an EMBL/GenBank/DDBJ whole genome shotgun (WGS) entry which is preliminary data.</text>
</comment>
<keyword evidence="1" id="KW-0812">Transmembrane</keyword>
<sequence length="1129" mass="119211">MPDHLITKLRFKKRDIAALHEMPSSVAEDRIVLRASRHRSRRWSLFVWFAGIAVGLVVLMGLGLAALEAGLADGFVRDQAQAALARAVGSQNRAEMGSAGVRMTSRGEIALEARDVVIAPLDSAKAPNRIDRVLIALDPIALLSGRVVVKSVDIAGVGLVAPERGGFDIADLAGFRVDSTGSAIEEMFVALNEIAARVEGVDAGMFRFSDVRISGSGALITVEQASVQRIDGQHYGIEADLIRAGRSIAVRGMASAEGIGAGLSEISGEIDGLAIDLQTNGRVERRNGVSSEIFVAFEATRGGVDSQPALNATVTTSGGTIILGGIEAELSEARVNLAYMPAMEKIEITPSRIRVGETVMPFTGGLIDADRIESVGGIKGEGVAFDLVVKNGQAAPGDSDEPPISFDGKAFGRFDAAKRLLVAEELVLASARGGLFGSASWRFVDGQSPEMNLVAQAPSMTTAAVKQLWPYWVGKQARQWVLNNLYGGTVTNGRIQLTVPAGHFPPDRRATFNENQLQIDFDIQRARMNVAGDIPPLRDTIGHMKLRGSKVSVTVASATAFFPTGRKVDITDATFAIPATDQQPLMAELAMSVSGEADAVAELITYHPIDALDRIGLTPEDLSGTISSTVTARFGLDPKQSPPPPEWTVELQMSGVDIAKPVEGRLLTKMDGSLYVTPTQAELKTEALVDGAPMKLDVVQPVGDSTVQGQRKLSGTLSPEAREKIAPGTSSLISGPVGFVMETGTDGRQLVTLDLKPAELTVPGIGWTKGEGIAGTLRFALHEKGGLTRLDDLRLSGDGFEATGALSIKGGQLASADFTKVVLSSRDNYRAKISRNGKGYKVALSGQSFDARPMIALAKSTAASSSDDAGAVQIEVSGSVDTVHGYSDEKLTSGVIAYKGKGSQIEKFDFKAVTKSGQAVVIAISGGKSNETIKVTSGDAGAFARFAGVYSRIRGGLLNVGLTRQGGPLRRGAIDIRNFVVVGEPRLSSLVSTPSKKDGRSLRDAVKADIDVSEARFEVANAKVVSGNGELRVSEGVVRGPQIGASFQGKIYDAKGLIDLTGTFMPAYGVNRLFSELPLIGIFLGNGRDRGLIGITFRLAGKTASPLLEVNPLSVIAPGVFRSIFEFRQ</sequence>
<evidence type="ECO:0000256" key="1">
    <source>
        <dbReference type="SAM" id="Phobius"/>
    </source>
</evidence>
<evidence type="ECO:0000259" key="2">
    <source>
        <dbReference type="Pfam" id="PF13116"/>
    </source>
</evidence>
<proteinExistence type="predicted"/>
<dbReference type="Proteomes" id="UP001073227">
    <property type="component" value="Unassembled WGS sequence"/>
</dbReference>
<organism evidence="3 4">
    <name type="scientific">Hoeflea algicola</name>
    <dbReference type="NCBI Taxonomy" id="2983763"/>
    <lineage>
        <taxon>Bacteria</taxon>
        <taxon>Pseudomonadati</taxon>
        <taxon>Pseudomonadota</taxon>
        <taxon>Alphaproteobacteria</taxon>
        <taxon>Hyphomicrobiales</taxon>
        <taxon>Rhizobiaceae</taxon>
        <taxon>Hoeflea</taxon>
    </lineage>
</organism>
<dbReference type="InterPro" id="IPR025263">
    <property type="entry name" value="YhdP_central"/>
</dbReference>
<name>A0ABT3Z6D4_9HYPH</name>
<keyword evidence="1" id="KW-0472">Membrane</keyword>
<evidence type="ECO:0000313" key="3">
    <source>
        <dbReference type="EMBL" id="MCY0147228.1"/>
    </source>
</evidence>